<name>A0A379N4Y5_9PROT</name>
<dbReference type="Proteomes" id="UP000254919">
    <property type="component" value="Unassembled WGS sequence"/>
</dbReference>
<feature type="domain" description="Lipid/polyisoprenoid-binding YceI-like" evidence="2">
    <location>
        <begin position="40"/>
        <end position="204"/>
    </location>
</feature>
<sequence>MRRRVLAGLLLPLLLLPATPALPQGAPAMNRDPMAIRAGRYRLDSAHGRITWAVNHFGLSIYRGQITGVEAQLVLDPANIARTALDVTVRVDGLRTGDADLDRHLRTADFFDLSRFPTAHFVAEKVERTGERGARVHGRLTLHGVTKPVTLRVTFNAAGVHPVSKRYTLGFDGKATIRRSEFGMTGYLPAVGDEVSLELEGEFQLQE</sequence>
<dbReference type="GeneID" id="99634266"/>
<evidence type="ECO:0000256" key="1">
    <source>
        <dbReference type="SAM" id="SignalP"/>
    </source>
</evidence>
<gene>
    <name evidence="3" type="primary">yceI</name>
    <name evidence="3" type="ORF">NCTC13291_03132</name>
</gene>
<feature type="chain" id="PRO_5017061163" evidence="1">
    <location>
        <begin position="24"/>
        <end position="207"/>
    </location>
</feature>
<feature type="signal peptide" evidence="1">
    <location>
        <begin position="1"/>
        <end position="23"/>
    </location>
</feature>
<keyword evidence="1" id="KW-0732">Signal</keyword>
<proteinExistence type="predicted"/>
<evidence type="ECO:0000259" key="2">
    <source>
        <dbReference type="SMART" id="SM00867"/>
    </source>
</evidence>
<accession>A0A379N4Y5</accession>
<dbReference type="InterPro" id="IPR007372">
    <property type="entry name" value="Lipid/polyisoprenoid-bd_YceI"/>
</dbReference>
<evidence type="ECO:0000313" key="4">
    <source>
        <dbReference type="Proteomes" id="UP000254919"/>
    </source>
</evidence>
<dbReference type="InterPro" id="IPR036761">
    <property type="entry name" value="TTHA0802/YceI-like_sf"/>
</dbReference>
<dbReference type="RefSeq" id="WP_019460313.1">
    <property type="nucleotide sequence ID" value="NZ_AP031462.1"/>
</dbReference>
<dbReference type="Gene3D" id="2.40.128.110">
    <property type="entry name" value="Lipid/polyisoprenoid-binding, YceI-like"/>
    <property type="match status" value="1"/>
</dbReference>
<dbReference type="Pfam" id="PF04264">
    <property type="entry name" value="YceI"/>
    <property type="match status" value="1"/>
</dbReference>
<evidence type="ECO:0000313" key="3">
    <source>
        <dbReference type="EMBL" id="SUE41543.1"/>
    </source>
</evidence>
<dbReference type="EMBL" id="UGVN01000001">
    <property type="protein sequence ID" value="SUE41543.1"/>
    <property type="molecule type" value="Genomic_DNA"/>
</dbReference>
<organism evidence="3 4">
    <name type="scientific">Roseomonas mucosa</name>
    <dbReference type="NCBI Taxonomy" id="207340"/>
    <lineage>
        <taxon>Bacteria</taxon>
        <taxon>Pseudomonadati</taxon>
        <taxon>Pseudomonadota</taxon>
        <taxon>Alphaproteobacteria</taxon>
        <taxon>Acetobacterales</taxon>
        <taxon>Roseomonadaceae</taxon>
        <taxon>Roseomonas</taxon>
    </lineage>
</organism>
<reference evidence="3 4" key="1">
    <citation type="submission" date="2018-06" db="EMBL/GenBank/DDBJ databases">
        <authorList>
            <consortium name="Pathogen Informatics"/>
            <person name="Doyle S."/>
        </authorList>
    </citation>
    <scope>NUCLEOTIDE SEQUENCE [LARGE SCALE GENOMIC DNA]</scope>
    <source>
        <strain evidence="3 4">NCTC13291</strain>
    </source>
</reference>
<dbReference type="SUPFAM" id="SSF101874">
    <property type="entry name" value="YceI-like"/>
    <property type="match status" value="1"/>
</dbReference>
<dbReference type="SMART" id="SM00867">
    <property type="entry name" value="YceI"/>
    <property type="match status" value="1"/>
</dbReference>
<protein>
    <submittedName>
        <fullName evidence="3">Uncharacterized conserved protein</fullName>
    </submittedName>
</protein>
<dbReference type="AlphaFoldDB" id="A0A379N4Y5"/>
<dbReference type="PANTHER" id="PTHR34406:SF1">
    <property type="entry name" value="PROTEIN YCEI"/>
    <property type="match status" value="1"/>
</dbReference>
<dbReference type="PANTHER" id="PTHR34406">
    <property type="entry name" value="PROTEIN YCEI"/>
    <property type="match status" value="1"/>
</dbReference>